<protein>
    <submittedName>
        <fullName evidence="1">Cytochrome c oxidase subunit 6A, mitochondrial</fullName>
    </submittedName>
</protein>
<name>A0AAN6V7F4_9PEZI</name>
<dbReference type="Proteomes" id="UP001302676">
    <property type="component" value="Unassembled WGS sequence"/>
</dbReference>
<accession>A0AAN6V7F4</accession>
<gene>
    <name evidence="1" type="ORF">C8A04DRAFT_26934</name>
</gene>
<dbReference type="GO" id="GO:0005743">
    <property type="term" value="C:mitochondrial inner membrane"/>
    <property type="evidence" value="ECO:0007669"/>
    <property type="project" value="InterPro"/>
</dbReference>
<keyword evidence="2" id="KW-1185">Reference proteome</keyword>
<dbReference type="EMBL" id="MU853569">
    <property type="protein sequence ID" value="KAK4145425.1"/>
    <property type="molecule type" value="Genomic_DNA"/>
</dbReference>
<sequence length="57" mass="6638">MFAQRQVARAAQRFSTQVRGQAQRRLASTTETPFVRERRHVKEHAGTTTKLWLKISL</sequence>
<dbReference type="RefSeq" id="XP_062638796.1">
    <property type="nucleotide sequence ID" value="XM_062780105.1"/>
</dbReference>
<reference evidence="1" key="1">
    <citation type="journal article" date="2023" name="Mol. Phylogenet. Evol.">
        <title>Genome-scale phylogeny and comparative genomics of the fungal order Sordariales.</title>
        <authorList>
            <person name="Hensen N."/>
            <person name="Bonometti L."/>
            <person name="Westerberg I."/>
            <person name="Brannstrom I.O."/>
            <person name="Guillou S."/>
            <person name="Cros-Aarteil S."/>
            <person name="Calhoun S."/>
            <person name="Haridas S."/>
            <person name="Kuo A."/>
            <person name="Mondo S."/>
            <person name="Pangilinan J."/>
            <person name="Riley R."/>
            <person name="LaButti K."/>
            <person name="Andreopoulos B."/>
            <person name="Lipzen A."/>
            <person name="Chen C."/>
            <person name="Yan M."/>
            <person name="Daum C."/>
            <person name="Ng V."/>
            <person name="Clum A."/>
            <person name="Steindorff A."/>
            <person name="Ohm R.A."/>
            <person name="Martin F."/>
            <person name="Silar P."/>
            <person name="Natvig D.O."/>
            <person name="Lalanne C."/>
            <person name="Gautier V."/>
            <person name="Ament-Velasquez S.L."/>
            <person name="Kruys A."/>
            <person name="Hutchinson M.I."/>
            <person name="Powell A.J."/>
            <person name="Barry K."/>
            <person name="Miller A.N."/>
            <person name="Grigoriev I.V."/>
            <person name="Debuchy R."/>
            <person name="Gladieux P."/>
            <person name="Hiltunen Thoren M."/>
            <person name="Johannesson H."/>
        </authorList>
    </citation>
    <scope>NUCLEOTIDE SEQUENCE</scope>
    <source>
        <strain evidence="1">CBS 141.50</strain>
    </source>
</reference>
<evidence type="ECO:0000313" key="1">
    <source>
        <dbReference type="EMBL" id="KAK4145425.1"/>
    </source>
</evidence>
<dbReference type="AlphaFoldDB" id="A0AAN6V7F4"/>
<proteinExistence type="predicted"/>
<evidence type="ECO:0000313" key="2">
    <source>
        <dbReference type="Proteomes" id="UP001302676"/>
    </source>
</evidence>
<organism evidence="1 2">
    <name type="scientific">Dichotomopilus funicola</name>
    <dbReference type="NCBI Taxonomy" id="1934379"/>
    <lineage>
        <taxon>Eukaryota</taxon>
        <taxon>Fungi</taxon>
        <taxon>Dikarya</taxon>
        <taxon>Ascomycota</taxon>
        <taxon>Pezizomycotina</taxon>
        <taxon>Sordariomycetes</taxon>
        <taxon>Sordariomycetidae</taxon>
        <taxon>Sordariales</taxon>
        <taxon>Chaetomiaceae</taxon>
        <taxon>Dichotomopilus</taxon>
    </lineage>
</organism>
<comment type="caution">
    <text evidence="1">The sequence shown here is derived from an EMBL/GenBank/DDBJ whole genome shotgun (WGS) entry which is preliminary data.</text>
</comment>
<dbReference type="GeneID" id="87816718"/>
<dbReference type="Pfam" id="PF02046">
    <property type="entry name" value="COX6A"/>
    <property type="match status" value="1"/>
</dbReference>
<reference evidence="1" key="2">
    <citation type="submission" date="2023-05" db="EMBL/GenBank/DDBJ databases">
        <authorList>
            <consortium name="Lawrence Berkeley National Laboratory"/>
            <person name="Steindorff A."/>
            <person name="Hensen N."/>
            <person name="Bonometti L."/>
            <person name="Westerberg I."/>
            <person name="Brannstrom I.O."/>
            <person name="Guillou S."/>
            <person name="Cros-Aarteil S."/>
            <person name="Calhoun S."/>
            <person name="Haridas S."/>
            <person name="Kuo A."/>
            <person name="Mondo S."/>
            <person name="Pangilinan J."/>
            <person name="Riley R."/>
            <person name="Labutti K."/>
            <person name="Andreopoulos B."/>
            <person name="Lipzen A."/>
            <person name="Chen C."/>
            <person name="Yanf M."/>
            <person name="Daum C."/>
            <person name="Ng V."/>
            <person name="Clum A."/>
            <person name="Ohm R."/>
            <person name="Martin F."/>
            <person name="Silar P."/>
            <person name="Natvig D."/>
            <person name="Lalanne C."/>
            <person name="Gautier V."/>
            <person name="Ament-Velasquez S.L."/>
            <person name="Kruys A."/>
            <person name="Hutchinson M.I."/>
            <person name="Powell A.J."/>
            <person name="Barry K."/>
            <person name="Miller A.N."/>
            <person name="Grigoriev I.V."/>
            <person name="Debuchy R."/>
            <person name="Gladieux P."/>
            <person name="Thoren M.H."/>
            <person name="Johannesson H."/>
        </authorList>
    </citation>
    <scope>NUCLEOTIDE SEQUENCE</scope>
    <source>
        <strain evidence="1">CBS 141.50</strain>
    </source>
</reference>
<dbReference type="InterPro" id="IPR001349">
    <property type="entry name" value="Cyt_c_oxidase_su6a"/>
</dbReference>